<name>A0ACD4DCQ9_9NOCA</name>
<reference evidence="1" key="1">
    <citation type="submission" date="2022-10" db="EMBL/GenBank/DDBJ databases">
        <title>Rhodococcus ferula Z13 complete genome.</title>
        <authorList>
            <person name="Long X."/>
            <person name="Zang M."/>
        </authorList>
    </citation>
    <scope>NUCLEOTIDE SEQUENCE</scope>
    <source>
        <strain evidence="1">Z13</strain>
    </source>
</reference>
<proteinExistence type="predicted"/>
<protein>
    <submittedName>
        <fullName evidence="1">Helix-turn-helix transcriptional regulator</fullName>
    </submittedName>
</protein>
<dbReference type="Proteomes" id="UP001156484">
    <property type="component" value="Chromosome"/>
</dbReference>
<sequence>MGTTAKRAQARRLYGKGIWMRVKNPETLKTLRVMKGLTQGDLALMVRCTQQTISLLETGKMTTLSAALAGALAKKLGTPWESLFTLHESIAMPVVESGAYKTNQKVSA</sequence>
<accession>A0ACD4DCQ9</accession>
<organism evidence="1 2">
    <name type="scientific">Rhodococcus sacchari</name>
    <dbReference type="NCBI Taxonomy" id="2962047"/>
    <lineage>
        <taxon>Bacteria</taxon>
        <taxon>Bacillati</taxon>
        <taxon>Actinomycetota</taxon>
        <taxon>Actinomycetes</taxon>
        <taxon>Mycobacteriales</taxon>
        <taxon>Nocardiaceae</taxon>
        <taxon>Rhodococcus</taxon>
    </lineage>
</organism>
<dbReference type="EMBL" id="CP107551">
    <property type="protein sequence ID" value="UYP17764.1"/>
    <property type="molecule type" value="Genomic_DNA"/>
</dbReference>
<evidence type="ECO:0000313" key="2">
    <source>
        <dbReference type="Proteomes" id="UP001156484"/>
    </source>
</evidence>
<gene>
    <name evidence="1" type="ORF">OED52_13895</name>
</gene>
<evidence type="ECO:0000313" key="1">
    <source>
        <dbReference type="EMBL" id="UYP17764.1"/>
    </source>
</evidence>
<keyword evidence="2" id="KW-1185">Reference proteome</keyword>